<dbReference type="Ensembl" id="ENSSPUT00000004062.1">
    <property type="protein sequence ID" value="ENSSPUP00000003822.1"/>
    <property type="gene ID" value="ENSSPUG00000002945.1"/>
</dbReference>
<accession>A0A8D0GDK3</accession>
<reference evidence="1" key="2">
    <citation type="submission" date="2025-09" db="UniProtKB">
        <authorList>
            <consortium name="Ensembl"/>
        </authorList>
    </citation>
    <scope>IDENTIFICATION</scope>
</reference>
<dbReference type="GO" id="GO:0008420">
    <property type="term" value="F:RNA polymerase II CTD heptapeptide repeat phosphatase activity"/>
    <property type="evidence" value="ECO:0007669"/>
    <property type="project" value="InterPro"/>
</dbReference>
<proteinExistence type="predicted"/>
<dbReference type="AlphaFoldDB" id="A0A8D0GDK3"/>
<dbReference type="PANTHER" id="PTHR14732">
    <property type="entry name" value="RNA POLYMERASE II SUBUNIT B1 CTD PHOSPHATASE RPAP2-RELATED"/>
    <property type="match status" value="1"/>
</dbReference>
<reference evidence="1" key="1">
    <citation type="submission" date="2025-08" db="UniProtKB">
        <authorList>
            <consortium name="Ensembl"/>
        </authorList>
    </citation>
    <scope>IDENTIFICATION</scope>
</reference>
<dbReference type="GeneTree" id="ENSGT00390000017965"/>
<name>A0A8D0GDK3_SPHPU</name>
<dbReference type="GO" id="GO:0005737">
    <property type="term" value="C:cytoplasm"/>
    <property type="evidence" value="ECO:0007669"/>
    <property type="project" value="TreeGrafter"/>
</dbReference>
<keyword evidence="2" id="KW-1185">Reference proteome</keyword>
<organism evidence="1 2">
    <name type="scientific">Sphenodon punctatus</name>
    <name type="common">Tuatara</name>
    <name type="synonym">Hatteria punctata</name>
    <dbReference type="NCBI Taxonomy" id="8508"/>
    <lineage>
        <taxon>Eukaryota</taxon>
        <taxon>Metazoa</taxon>
        <taxon>Chordata</taxon>
        <taxon>Craniata</taxon>
        <taxon>Vertebrata</taxon>
        <taxon>Euteleostomi</taxon>
        <taxon>Lepidosauria</taxon>
        <taxon>Sphenodontia</taxon>
        <taxon>Sphenodontidae</taxon>
        <taxon>Sphenodon</taxon>
    </lineage>
</organism>
<dbReference type="PANTHER" id="PTHR14732:SF0">
    <property type="entry name" value="RNA POLYMERASE II SUBUNIT B1 CTD PHOSPHATASE RPAP2-RELATED"/>
    <property type="match status" value="1"/>
</dbReference>
<protein>
    <submittedName>
        <fullName evidence="1">Uncharacterized protein</fullName>
    </submittedName>
</protein>
<sequence>ITYYYFAVRLPSVLSPLQIPLGDVYAELKKLVKTFRLTNTNIIHKPLEWTLIAIVFLSTLSHNIPVLENSQQSPVYTQFLSTLLEELNFKNEDFGSLTKILKCDGSPERLVV</sequence>
<dbReference type="InterPro" id="IPR039693">
    <property type="entry name" value="Rtr1/RPAP2"/>
</dbReference>
<evidence type="ECO:0000313" key="1">
    <source>
        <dbReference type="Ensembl" id="ENSSPUP00000003822.1"/>
    </source>
</evidence>
<dbReference type="GO" id="GO:0005634">
    <property type="term" value="C:nucleus"/>
    <property type="evidence" value="ECO:0007669"/>
    <property type="project" value="TreeGrafter"/>
</dbReference>
<dbReference type="Proteomes" id="UP000694392">
    <property type="component" value="Unplaced"/>
</dbReference>
<dbReference type="GO" id="GO:0043175">
    <property type="term" value="F:RNA polymerase core enzyme binding"/>
    <property type="evidence" value="ECO:0007669"/>
    <property type="project" value="InterPro"/>
</dbReference>
<evidence type="ECO:0000313" key="2">
    <source>
        <dbReference type="Proteomes" id="UP000694392"/>
    </source>
</evidence>